<keyword evidence="3" id="KW-1185">Reference proteome</keyword>
<gene>
    <name evidence="2" type="ORF">GCM10023217_08970</name>
</gene>
<organism evidence="2 3">
    <name type="scientific">Gordonia alkaliphila</name>
    <dbReference type="NCBI Taxonomy" id="1053547"/>
    <lineage>
        <taxon>Bacteria</taxon>
        <taxon>Bacillati</taxon>
        <taxon>Actinomycetota</taxon>
        <taxon>Actinomycetes</taxon>
        <taxon>Mycobacteriales</taxon>
        <taxon>Gordoniaceae</taxon>
        <taxon>Gordonia</taxon>
    </lineage>
</organism>
<dbReference type="Proteomes" id="UP001500822">
    <property type="component" value="Unassembled WGS sequence"/>
</dbReference>
<dbReference type="SMART" id="SM00347">
    <property type="entry name" value="HTH_MARR"/>
    <property type="match status" value="1"/>
</dbReference>
<dbReference type="PANTHER" id="PTHR33164:SF57">
    <property type="entry name" value="MARR-FAMILY TRANSCRIPTIONAL REGULATOR"/>
    <property type="match status" value="1"/>
</dbReference>
<dbReference type="SUPFAM" id="SSF46785">
    <property type="entry name" value="Winged helix' DNA-binding domain"/>
    <property type="match status" value="1"/>
</dbReference>
<reference evidence="3" key="1">
    <citation type="journal article" date="2019" name="Int. J. Syst. Evol. Microbiol.">
        <title>The Global Catalogue of Microorganisms (GCM) 10K type strain sequencing project: providing services to taxonomists for standard genome sequencing and annotation.</title>
        <authorList>
            <consortium name="The Broad Institute Genomics Platform"/>
            <consortium name="The Broad Institute Genome Sequencing Center for Infectious Disease"/>
            <person name="Wu L."/>
            <person name="Ma J."/>
        </authorList>
    </citation>
    <scope>NUCLEOTIDE SEQUENCE [LARGE SCALE GENOMIC DNA]</scope>
    <source>
        <strain evidence="3">JCM 18077</strain>
    </source>
</reference>
<accession>A0ABP8YZ08</accession>
<dbReference type="InterPro" id="IPR011991">
    <property type="entry name" value="ArsR-like_HTH"/>
</dbReference>
<proteinExistence type="predicted"/>
<feature type="domain" description="HTH marR-type" evidence="1">
    <location>
        <begin position="1"/>
        <end position="155"/>
    </location>
</feature>
<dbReference type="InterPro" id="IPR039422">
    <property type="entry name" value="MarR/SlyA-like"/>
</dbReference>
<dbReference type="PROSITE" id="PS50995">
    <property type="entry name" value="HTH_MARR_2"/>
    <property type="match status" value="1"/>
</dbReference>
<dbReference type="EMBL" id="BAABIE010000003">
    <property type="protein sequence ID" value="GAA4742668.1"/>
    <property type="molecule type" value="Genomic_DNA"/>
</dbReference>
<name>A0ABP8YZ08_9ACTN</name>
<dbReference type="InterPro" id="IPR000835">
    <property type="entry name" value="HTH_MarR-typ"/>
</dbReference>
<dbReference type="RefSeq" id="WP_345312592.1">
    <property type="nucleotide sequence ID" value="NZ_BAABIE010000003.1"/>
</dbReference>
<protein>
    <recommendedName>
        <fullName evidence="1">HTH marR-type domain-containing protein</fullName>
    </recommendedName>
</protein>
<sequence length="170" mass="18708">MAEQGNVGGVTDRGVLSSVQHQQWRDFAEAGWDLYHEVRRRTDEASFLTHSEWRLLDALSRSPRLRISDLAERTHIGMSTVSRQVSRLIGAGFIEVAVGARGDARQKWVCITPEGRAAQLPIDAARDRAAQALVFDVLSPAEMEDLVGMMRRVGDRVAAADRIAAVDADA</sequence>
<dbReference type="InterPro" id="IPR036388">
    <property type="entry name" value="WH-like_DNA-bd_sf"/>
</dbReference>
<dbReference type="PANTHER" id="PTHR33164">
    <property type="entry name" value="TRANSCRIPTIONAL REGULATOR, MARR FAMILY"/>
    <property type="match status" value="1"/>
</dbReference>
<evidence type="ECO:0000313" key="2">
    <source>
        <dbReference type="EMBL" id="GAA4742668.1"/>
    </source>
</evidence>
<dbReference type="CDD" id="cd00090">
    <property type="entry name" value="HTH_ARSR"/>
    <property type="match status" value="1"/>
</dbReference>
<dbReference type="InterPro" id="IPR036390">
    <property type="entry name" value="WH_DNA-bd_sf"/>
</dbReference>
<dbReference type="Gene3D" id="1.10.10.10">
    <property type="entry name" value="Winged helix-like DNA-binding domain superfamily/Winged helix DNA-binding domain"/>
    <property type="match status" value="1"/>
</dbReference>
<evidence type="ECO:0000313" key="3">
    <source>
        <dbReference type="Proteomes" id="UP001500822"/>
    </source>
</evidence>
<evidence type="ECO:0000259" key="1">
    <source>
        <dbReference type="PROSITE" id="PS50995"/>
    </source>
</evidence>
<dbReference type="Pfam" id="PF12802">
    <property type="entry name" value="MarR_2"/>
    <property type="match status" value="1"/>
</dbReference>
<comment type="caution">
    <text evidence="2">The sequence shown here is derived from an EMBL/GenBank/DDBJ whole genome shotgun (WGS) entry which is preliminary data.</text>
</comment>